<keyword evidence="2" id="KW-1185">Reference proteome</keyword>
<comment type="caution">
    <text evidence="1">The sequence shown here is derived from an EMBL/GenBank/DDBJ whole genome shotgun (WGS) entry which is preliminary data.</text>
</comment>
<evidence type="ECO:0008006" key="3">
    <source>
        <dbReference type="Google" id="ProtNLM"/>
    </source>
</evidence>
<dbReference type="Proteomes" id="UP001281761">
    <property type="component" value="Unassembled WGS sequence"/>
</dbReference>
<accession>A0ABQ9Y0Q6</accession>
<evidence type="ECO:0000313" key="1">
    <source>
        <dbReference type="EMBL" id="KAK2957321.1"/>
    </source>
</evidence>
<proteinExistence type="predicted"/>
<evidence type="ECO:0000313" key="2">
    <source>
        <dbReference type="Proteomes" id="UP001281761"/>
    </source>
</evidence>
<dbReference type="EMBL" id="JARBJD010000047">
    <property type="protein sequence ID" value="KAK2957321.1"/>
    <property type="molecule type" value="Genomic_DNA"/>
</dbReference>
<gene>
    <name evidence="1" type="ORF">BLNAU_7699</name>
</gene>
<reference evidence="1 2" key="1">
    <citation type="journal article" date="2022" name="bioRxiv">
        <title>Genomics of Preaxostyla Flagellates Illuminates Evolutionary Transitions and the Path Towards Mitochondrial Loss.</title>
        <authorList>
            <person name="Novak L.V.F."/>
            <person name="Treitli S.C."/>
            <person name="Pyrih J."/>
            <person name="Halakuc P."/>
            <person name="Pipaliya S.V."/>
            <person name="Vacek V."/>
            <person name="Brzon O."/>
            <person name="Soukal P."/>
            <person name="Eme L."/>
            <person name="Dacks J.B."/>
            <person name="Karnkowska A."/>
            <person name="Elias M."/>
            <person name="Hampl V."/>
        </authorList>
    </citation>
    <scope>NUCLEOTIDE SEQUENCE [LARGE SCALE GENOMIC DNA]</scope>
    <source>
        <strain evidence="1">NAU3</strain>
        <tissue evidence="1">Gut</tissue>
    </source>
</reference>
<name>A0ABQ9Y0Q6_9EUKA</name>
<sequence>MEGIGTSSNRILTTPELYHAPTSLQTLPLLDFTDPSHFSVDHTIISRTLFGTDDDGSSLWSSLLLSDPFTTGIVSVTITLVSLRSGTLSFGFLDSNNPIPAVGEILGTFVRKSVSLSRFGHLHFNTPSSVSLDHCHSDLKEGDCVRMEVDLDSTPGTVQFFVNGEAGERYVSGIPSSVRIGV</sequence>
<protein>
    <recommendedName>
        <fullName evidence="3">B30.2/SPRY domain-containing protein</fullName>
    </recommendedName>
</protein>
<organism evidence="1 2">
    <name type="scientific">Blattamonas nauphoetae</name>
    <dbReference type="NCBI Taxonomy" id="2049346"/>
    <lineage>
        <taxon>Eukaryota</taxon>
        <taxon>Metamonada</taxon>
        <taxon>Preaxostyla</taxon>
        <taxon>Oxymonadida</taxon>
        <taxon>Blattamonas</taxon>
    </lineage>
</organism>